<evidence type="ECO:0000256" key="5">
    <source>
        <dbReference type="SAM" id="MobiDB-lite"/>
    </source>
</evidence>
<dbReference type="GO" id="GO:0016020">
    <property type="term" value="C:membrane"/>
    <property type="evidence" value="ECO:0007669"/>
    <property type="project" value="UniProtKB-SubCell"/>
</dbReference>
<name>A0A8E2ENL3_9PEZI</name>
<evidence type="ECO:0000313" key="7">
    <source>
        <dbReference type="EMBL" id="OCL02026.1"/>
    </source>
</evidence>
<feature type="transmembrane region" description="Helical" evidence="6">
    <location>
        <begin position="93"/>
        <end position="111"/>
    </location>
</feature>
<evidence type="ECO:0000256" key="4">
    <source>
        <dbReference type="ARBA" id="ARBA00023136"/>
    </source>
</evidence>
<feature type="transmembrane region" description="Helical" evidence="6">
    <location>
        <begin position="65"/>
        <end position="86"/>
    </location>
</feature>
<dbReference type="AlphaFoldDB" id="A0A8E2ENL3"/>
<dbReference type="Pfam" id="PF04479">
    <property type="entry name" value="RTA1"/>
    <property type="match status" value="1"/>
</dbReference>
<evidence type="ECO:0000256" key="6">
    <source>
        <dbReference type="SAM" id="Phobius"/>
    </source>
</evidence>
<feature type="transmembrane region" description="Helical" evidence="6">
    <location>
        <begin position="123"/>
        <end position="144"/>
    </location>
</feature>
<keyword evidence="4 6" id="KW-0472">Membrane</keyword>
<gene>
    <name evidence="7" type="ORF">AOQ84DRAFT_393239</name>
</gene>
<dbReference type="InterPro" id="IPR007568">
    <property type="entry name" value="RTA1"/>
</dbReference>
<dbReference type="PANTHER" id="PTHR31465">
    <property type="entry name" value="PROTEIN RTA1-RELATED"/>
    <property type="match status" value="1"/>
</dbReference>
<feature type="transmembrane region" description="Helical" evidence="6">
    <location>
        <begin position="165"/>
        <end position="183"/>
    </location>
</feature>
<keyword evidence="3 6" id="KW-1133">Transmembrane helix</keyword>
<feature type="transmembrane region" description="Helical" evidence="6">
    <location>
        <begin position="203"/>
        <end position="224"/>
    </location>
</feature>
<dbReference type="OrthoDB" id="5384040at2759"/>
<feature type="transmembrane region" description="Helical" evidence="6">
    <location>
        <begin position="284"/>
        <end position="304"/>
    </location>
</feature>
<accession>A0A8E2ENL3</accession>
<dbReference type="EMBL" id="KV751016">
    <property type="protein sequence ID" value="OCL02026.1"/>
    <property type="molecule type" value="Genomic_DNA"/>
</dbReference>
<keyword evidence="8" id="KW-1185">Reference proteome</keyword>
<feature type="transmembrane region" description="Helical" evidence="6">
    <location>
        <begin position="244"/>
        <end position="264"/>
    </location>
</feature>
<feature type="region of interest" description="Disordered" evidence="5">
    <location>
        <begin position="332"/>
        <end position="377"/>
    </location>
</feature>
<keyword evidence="2 6" id="KW-0812">Transmembrane</keyword>
<comment type="subcellular location">
    <subcellularLocation>
        <location evidence="1">Membrane</location>
        <topology evidence="1">Multi-pass membrane protein</topology>
    </subcellularLocation>
</comment>
<dbReference type="Proteomes" id="UP000250140">
    <property type="component" value="Unassembled WGS sequence"/>
</dbReference>
<organism evidence="7 8">
    <name type="scientific">Glonium stellatum</name>
    <dbReference type="NCBI Taxonomy" id="574774"/>
    <lineage>
        <taxon>Eukaryota</taxon>
        <taxon>Fungi</taxon>
        <taxon>Dikarya</taxon>
        <taxon>Ascomycota</taxon>
        <taxon>Pezizomycotina</taxon>
        <taxon>Dothideomycetes</taxon>
        <taxon>Pleosporomycetidae</taxon>
        <taxon>Gloniales</taxon>
        <taxon>Gloniaceae</taxon>
        <taxon>Glonium</taxon>
    </lineage>
</organism>
<evidence type="ECO:0000256" key="3">
    <source>
        <dbReference type="ARBA" id="ARBA00022989"/>
    </source>
</evidence>
<proteinExistence type="predicted"/>
<sequence>MASSTAIASSFTTHIASTTITITPFLASSAASISATCTTAIPGKYGYVDPTACNAEWNFNPSYSAAVAFSVMFGLVTTGHVIEAFLYKKRFCWVLIMGAAWELASFVTRALGAHNQQSQSLIIVSQLLLLLAPLWVNAFAYMTVGRLIHFFHPSQRVGRVKGSSVAKYFVWADIVSFLVQGTGGSMLSPGSSAHTMKIGLDTYMAGVGLQEGFILVFIGLIVKFQRDMLEVERKGEVRLGRERWRGLVWTLYAVLVLISVRIIYRLIEYSRGTNPSNPLPFHEAYTYALDGLPMFLAIFILNVMHPGRVLTGPDSEFPKLSRQEKKLLKAQNKAAKADKKAAKKKGKGATLTDERGCGWNSLQEPEVELGERRPVGS</sequence>
<evidence type="ECO:0000313" key="8">
    <source>
        <dbReference type="Proteomes" id="UP000250140"/>
    </source>
</evidence>
<protein>
    <submittedName>
        <fullName evidence="7">Uncharacterized protein</fullName>
    </submittedName>
</protein>
<evidence type="ECO:0000256" key="2">
    <source>
        <dbReference type="ARBA" id="ARBA00022692"/>
    </source>
</evidence>
<dbReference type="PANTHER" id="PTHR31465:SF15">
    <property type="entry name" value="LIPID TRANSPORTER ATNI-RELATED"/>
    <property type="match status" value="1"/>
</dbReference>
<evidence type="ECO:0000256" key="1">
    <source>
        <dbReference type="ARBA" id="ARBA00004141"/>
    </source>
</evidence>
<reference evidence="7 8" key="1">
    <citation type="journal article" date="2016" name="Nat. Commun.">
        <title>Ectomycorrhizal ecology is imprinted in the genome of the dominant symbiotic fungus Cenococcum geophilum.</title>
        <authorList>
            <consortium name="DOE Joint Genome Institute"/>
            <person name="Peter M."/>
            <person name="Kohler A."/>
            <person name="Ohm R.A."/>
            <person name="Kuo A."/>
            <person name="Krutzmann J."/>
            <person name="Morin E."/>
            <person name="Arend M."/>
            <person name="Barry K.W."/>
            <person name="Binder M."/>
            <person name="Choi C."/>
            <person name="Clum A."/>
            <person name="Copeland A."/>
            <person name="Grisel N."/>
            <person name="Haridas S."/>
            <person name="Kipfer T."/>
            <person name="LaButti K."/>
            <person name="Lindquist E."/>
            <person name="Lipzen A."/>
            <person name="Maire R."/>
            <person name="Meier B."/>
            <person name="Mihaltcheva S."/>
            <person name="Molinier V."/>
            <person name="Murat C."/>
            <person name="Poggeler S."/>
            <person name="Quandt C.A."/>
            <person name="Sperisen C."/>
            <person name="Tritt A."/>
            <person name="Tisserant E."/>
            <person name="Crous P.W."/>
            <person name="Henrissat B."/>
            <person name="Nehls U."/>
            <person name="Egli S."/>
            <person name="Spatafora J.W."/>
            <person name="Grigoriev I.V."/>
            <person name="Martin F.M."/>
        </authorList>
    </citation>
    <scope>NUCLEOTIDE SEQUENCE [LARGE SCALE GENOMIC DNA]</scope>
    <source>
        <strain evidence="7 8">CBS 207.34</strain>
    </source>
</reference>